<dbReference type="PANTHER" id="PTHR43744">
    <property type="entry name" value="ABC TRANSPORTER PERMEASE PROTEIN MG189-RELATED-RELATED"/>
    <property type="match status" value="1"/>
</dbReference>
<evidence type="ECO:0000259" key="8">
    <source>
        <dbReference type="PROSITE" id="PS50928"/>
    </source>
</evidence>
<evidence type="ECO:0000256" key="3">
    <source>
        <dbReference type="ARBA" id="ARBA00022475"/>
    </source>
</evidence>
<keyword evidence="5 7" id="KW-1133">Transmembrane helix</keyword>
<dbReference type="EMBL" id="JAGGLG010000031">
    <property type="protein sequence ID" value="MBP2019614.1"/>
    <property type="molecule type" value="Genomic_DNA"/>
</dbReference>
<keyword evidence="4 7" id="KW-0812">Transmembrane</keyword>
<keyword evidence="3" id="KW-1003">Cell membrane</keyword>
<dbReference type="CDD" id="cd06261">
    <property type="entry name" value="TM_PBP2"/>
    <property type="match status" value="1"/>
</dbReference>
<name>A0ABS4JVS9_9FIRM</name>
<protein>
    <submittedName>
        <fullName evidence="9">Chitobiose transport system permease protein</fullName>
    </submittedName>
</protein>
<feature type="transmembrane region" description="Helical" evidence="7">
    <location>
        <begin position="83"/>
        <end position="103"/>
    </location>
</feature>
<dbReference type="SUPFAM" id="SSF161098">
    <property type="entry name" value="MetI-like"/>
    <property type="match status" value="1"/>
</dbReference>
<comment type="similarity">
    <text evidence="7">Belongs to the binding-protein-dependent transport system permease family.</text>
</comment>
<dbReference type="Gene3D" id="1.10.3720.10">
    <property type="entry name" value="MetI-like"/>
    <property type="match status" value="1"/>
</dbReference>
<evidence type="ECO:0000313" key="10">
    <source>
        <dbReference type="Proteomes" id="UP001519289"/>
    </source>
</evidence>
<comment type="subcellular location">
    <subcellularLocation>
        <location evidence="1 7">Cell membrane</location>
        <topology evidence="1 7">Multi-pass membrane protein</topology>
    </subcellularLocation>
</comment>
<organism evidence="9 10">
    <name type="scientific">Symbiobacterium terraclitae</name>
    <dbReference type="NCBI Taxonomy" id="557451"/>
    <lineage>
        <taxon>Bacteria</taxon>
        <taxon>Bacillati</taxon>
        <taxon>Bacillota</taxon>
        <taxon>Clostridia</taxon>
        <taxon>Eubacteriales</taxon>
        <taxon>Symbiobacteriaceae</taxon>
        <taxon>Symbiobacterium</taxon>
    </lineage>
</organism>
<evidence type="ECO:0000256" key="4">
    <source>
        <dbReference type="ARBA" id="ARBA00022692"/>
    </source>
</evidence>
<reference evidence="9 10" key="1">
    <citation type="submission" date="2021-03" db="EMBL/GenBank/DDBJ databases">
        <title>Genomic Encyclopedia of Type Strains, Phase IV (KMG-IV): sequencing the most valuable type-strain genomes for metagenomic binning, comparative biology and taxonomic classification.</title>
        <authorList>
            <person name="Goeker M."/>
        </authorList>
    </citation>
    <scope>NUCLEOTIDE SEQUENCE [LARGE SCALE GENOMIC DNA]</scope>
    <source>
        <strain evidence="9 10">DSM 27138</strain>
    </source>
</reference>
<dbReference type="Proteomes" id="UP001519289">
    <property type="component" value="Unassembled WGS sequence"/>
</dbReference>
<evidence type="ECO:0000256" key="6">
    <source>
        <dbReference type="ARBA" id="ARBA00023136"/>
    </source>
</evidence>
<dbReference type="PANTHER" id="PTHR43744:SF3">
    <property type="entry name" value="LACTOSE TRANSPORT SYSTEM PERMEASE PROTEIN LACG"/>
    <property type="match status" value="1"/>
</dbReference>
<dbReference type="Pfam" id="PF00528">
    <property type="entry name" value="BPD_transp_1"/>
    <property type="match status" value="1"/>
</dbReference>
<accession>A0ABS4JVS9</accession>
<dbReference type="InterPro" id="IPR035906">
    <property type="entry name" value="MetI-like_sf"/>
</dbReference>
<feature type="domain" description="ABC transmembrane type-1" evidence="8">
    <location>
        <begin position="80"/>
        <end position="269"/>
    </location>
</feature>
<evidence type="ECO:0000256" key="5">
    <source>
        <dbReference type="ARBA" id="ARBA00022989"/>
    </source>
</evidence>
<keyword evidence="2 7" id="KW-0813">Transport</keyword>
<dbReference type="RefSeq" id="WP_209467717.1">
    <property type="nucleotide sequence ID" value="NZ_JAGGLG010000031.1"/>
</dbReference>
<gene>
    <name evidence="9" type="ORF">J2Z79_003056</name>
</gene>
<feature type="transmembrane region" description="Helical" evidence="7">
    <location>
        <begin position="20"/>
        <end position="40"/>
    </location>
</feature>
<evidence type="ECO:0000256" key="7">
    <source>
        <dbReference type="RuleBase" id="RU363032"/>
    </source>
</evidence>
<evidence type="ECO:0000256" key="2">
    <source>
        <dbReference type="ARBA" id="ARBA00022448"/>
    </source>
</evidence>
<dbReference type="InterPro" id="IPR000515">
    <property type="entry name" value="MetI-like"/>
</dbReference>
<dbReference type="PROSITE" id="PS50928">
    <property type="entry name" value="ABC_TM1"/>
    <property type="match status" value="1"/>
</dbReference>
<comment type="caution">
    <text evidence="9">The sequence shown here is derived from an EMBL/GenBank/DDBJ whole genome shotgun (WGS) entry which is preliminary data.</text>
</comment>
<evidence type="ECO:0000313" key="9">
    <source>
        <dbReference type="EMBL" id="MBP2019614.1"/>
    </source>
</evidence>
<proteinExistence type="inferred from homology"/>
<keyword evidence="10" id="KW-1185">Reference proteome</keyword>
<feature type="transmembrane region" description="Helical" evidence="7">
    <location>
        <begin position="248"/>
        <end position="269"/>
    </location>
</feature>
<feature type="transmembrane region" description="Helical" evidence="7">
    <location>
        <begin position="148"/>
        <end position="165"/>
    </location>
</feature>
<evidence type="ECO:0000256" key="1">
    <source>
        <dbReference type="ARBA" id="ARBA00004651"/>
    </source>
</evidence>
<feature type="transmembrane region" description="Helical" evidence="7">
    <location>
        <begin position="203"/>
        <end position="223"/>
    </location>
</feature>
<sequence length="283" mass="31498">MTAHAVKRAGKVRTLVKNTLLYLVMTAIALLMVFPFLWLLSTSFKTASNVYAFPPQMIPNPATLDNYVGVTKMVPIWRYLKNTAIITALGVGLNVLFSTLAAYPLARMRFPGRDIIFGALLSTMIIPNGAGMIVNYMTLRTLRLTDTFLGVVLPSAATIFSIFLLRQAYTTIPKELEEAARIDGAGDLFIWWRIMVPLIRPTLLTVVIFDFMAHWNSFIWPVVVMKSPDNYPLAAGLLYLQGQFSYNFLYLAAGTVISITPMIILFLLLQKYFINGVAGAVKG</sequence>
<feature type="transmembrane region" description="Helical" evidence="7">
    <location>
        <begin position="115"/>
        <end position="136"/>
    </location>
</feature>
<keyword evidence="6 7" id="KW-0472">Membrane</keyword>